<dbReference type="AlphaFoldDB" id="A0AAV2E1T9"/>
<name>A0AAV2E1T9_9ROSI</name>
<evidence type="ECO:0000313" key="2">
    <source>
        <dbReference type="Proteomes" id="UP001497516"/>
    </source>
</evidence>
<dbReference type="PANTHER" id="PTHR37610:SF97">
    <property type="entry name" value="RETROTRANSPOSON GAG DOMAIN-CONTAINING PROTEIN"/>
    <property type="match status" value="1"/>
</dbReference>
<protein>
    <recommendedName>
        <fullName evidence="3">Retrotransposon gag domain-containing protein</fullName>
    </recommendedName>
</protein>
<gene>
    <name evidence="1" type="ORF">LTRI10_LOCUS21279</name>
</gene>
<dbReference type="EMBL" id="OZ034817">
    <property type="protein sequence ID" value="CAL1379782.1"/>
    <property type="molecule type" value="Genomic_DNA"/>
</dbReference>
<sequence length="168" mass="19006">MGWILNSLIDPIAEAVMDNETTQDLWKDLQERYGEADSVRLAHVRGMIARCKQENSNVTEYYSRLGVLWTKFMSFKSIPACECANTPHTMTCVTYAAIKQSQEHDHTIDFIIGLNDTFEMNKNQLLMMDPAPNLKVAYKYALKLERKMAKQLVKEAAGVDSVALAALN</sequence>
<evidence type="ECO:0000313" key="1">
    <source>
        <dbReference type="EMBL" id="CAL1379782.1"/>
    </source>
</evidence>
<reference evidence="1 2" key="1">
    <citation type="submission" date="2024-04" db="EMBL/GenBank/DDBJ databases">
        <authorList>
            <person name="Fracassetti M."/>
        </authorList>
    </citation>
    <scope>NUCLEOTIDE SEQUENCE [LARGE SCALE GENOMIC DNA]</scope>
</reference>
<organism evidence="1 2">
    <name type="scientific">Linum trigynum</name>
    <dbReference type="NCBI Taxonomy" id="586398"/>
    <lineage>
        <taxon>Eukaryota</taxon>
        <taxon>Viridiplantae</taxon>
        <taxon>Streptophyta</taxon>
        <taxon>Embryophyta</taxon>
        <taxon>Tracheophyta</taxon>
        <taxon>Spermatophyta</taxon>
        <taxon>Magnoliopsida</taxon>
        <taxon>eudicotyledons</taxon>
        <taxon>Gunneridae</taxon>
        <taxon>Pentapetalae</taxon>
        <taxon>rosids</taxon>
        <taxon>fabids</taxon>
        <taxon>Malpighiales</taxon>
        <taxon>Linaceae</taxon>
        <taxon>Linum</taxon>
    </lineage>
</organism>
<dbReference type="Proteomes" id="UP001497516">
    <property type="component" value="Chromosome 4"/>
</dbReference>
<proteinExistence type="predicted"/>
<dbReference type="PANTHER" id="PTHR37610">
    <property type="entry name" value="CCHC-TYPE DOMAIN-CONTAINING PROTEIN"/>
    <property type="match status" value="1"/>
</dbReference>
<evidence type="ECO:0008006" key="3">
    <source>
        <dbReference type="Google" id="ProtNLM"/>
    </source>
</evidence>
<accession>A0AAV2E1T9</accession>
<keyword evidence="2" id="KW-1185">Reference proteome</keyword>